<dbReference type="STRING" id="1160509.A0A3N4IUE7"/>
<keyword evidence="6" id="KW-1185">Reference proteome</keyword>
<keyword evidence="1" id="KW-0677">Repeat</keyword>
<evidence type="ECO:0000259" key="4">
    <source>
        <dbReference type="Pfam" id="PF25053"/>
    </source>
</evidence>
<dbReference type="Pfam" id="PF25053">
    <property type="entry name" value="DUF7791"/>
    <property type="match status" value="1"/>
</dbReference>
<dbReference type="Gene3D" id="3.40.50.300">
    <property type="entry name" value="P-loop containing nucleotide triphosphate hydrolases"/>
    <property type="match status" value="1"/>
</dbReference>
<feature type="domain" description="DUF7791" evidence="4">
    <location>
        <begin position="555"/>
        <end position="701"/>
    </location>
</feature>
<evidence type="ECO:0000256" key="1">
    <source>
        <dbReference type="ARBA" id="ARBA00022737"/>
    </source>
</evidence>
<dbReference type="Pfam" id="PF24883">
    <property type="entry name" value="NPHP3_N"/>
    <property type="match status" value="1"/>
</dbReference>
<name>A0A3N4IUE7_ASCIM</name>
<evidence type="ECO:0000256" key="2">
    <source>
        <dbReference type="SAM" id="MobiDB-lite"/>
    </source>
</evidence>
<evidence type="ECO:0000259" key="3">
    <source>
        <dbReference type="Pfam" id="PF24883"/>
    </source>
</evidence>
<dbReference type="PANTHER" id="PTHR10039">
    <property type="entry name" value="AMELOGENIN"/>
    <property type="match status" value="1"/>
</dbReference>
<feature type="region of interest" description="Disordered" evidence="2">
    <location>
        <begin position="1046"/>
        <end position="1071"/>
    </location>
</feature>
<organism evidence="5 6">
    <name type="scientific">Ascobolus immersus RN42</name>
    <dbReference type="NCBI Taxonomy" id="1160509"/>
    <lineage>
        <taxon>Eukaryota</taxon>
        <taxon>Fungi</taxon>
        <taxon>Dikarya</taxon>
        <taxon>Ascomycota</taxon>
        <taxon>Pezizomycotina</taxon>
        <taxon>Pezizomycetes</taxon>
        <taxon>Pezizales</taxon>
        <taxon>Ascobolaceae</taxon>
        <taxon>Ascobolus</taxon>
    </lineage>
</organism>
<dbReference type="InterPro" id="IPR056884">
    <property type="entry name" value="NPHP3-like_N"/>
</dbReference>
<feature type="domain" description="Nephrocystin 3-like N-terminal" evidence="3">
    <location>
        <begin position="260"/>
        <end position="442"/>
    </location>
</feature>
<dbReference type="InterPro" id="IPR027417">
    <property type="entry name" value="P-loop_NTPase"/>
</dbReference>
<dbReference type="SUPFAM" id="SSF52540">
    <property type="entry name" value="P-loop containing nucleoside triphosphate hydrolases"/>
    <property type="match status" value="1"/>
</dbReference>
<feature type="compositionally biased region" description="Polar residues" evidence="2">
    <location>
        <begin position="1059"/>
        <end position="1069"/>
    </location>
</feature>
<sequence length="1111" mass="126580">MSGAEIVGLFASGTQFAIYAFKLLKAARDAHNSACGLTDELKQIDAISASALSTLKEFRQSLGKEDALIDEHGIREEEGEEERADRLLRLEGMRLVSELQEKLESLKLPIDDREPNRRFSTKKARDRSSKWIAKARKALRTAWQEKEIRELEARLQAIMGAVSARSIADMRSKHYRSFEKFGSDVNTIRNGLDVLKRVLESKNPHNPVASEDIGTNDLATNLDRIIEITSDYDYERAILGSLHYPSLEERWKRVVKSHSGTCGWIYDDPRTCFQNWLEEHGGVYWIHGKPGSGKSTLMKHIFSSDRTDMALRVWSGSGKSLVHVRHFFWISGKDPLDRSQHGLYRSLLFQIFSSQPSLILPTCKPLPGNISTWGTEDFKTVFDNIRKCIATGTPAVLKLALFIDGMDEYDTRTAVSGHSLDIVEVLRSLAQCDNIKVCVSSRPWAVFRNEFGDTQFQTEVHRFTFQDMLQFSHDRLSQFKAFRNAQAFDERWTTLPEYIAKKAEGVWLWTFLVSKDVLGKVAENESYDTVKSLLEDTPPDLYDYFQELVERSNEQYRGEGARILLIALHQTFQLGGLGFALLLQHPRDLLTRIRAKDARLELLPEYSSLSTLKDRLSNRCRDLLEFGAPESIPWKFPHGKQPSGSIDSYEVERFGKILELESHKIDFIHRTVRDFLKDKFMAELRIFAGEDFEAEICILSVPWAITKMTPRFPSGDYGTFGPIRQVYYKFLQVALEIDKGLQNKDRVGQIGVSRSLRQSYAAVIQSIDADEALSSALFDIIVDTGPQKCPATFSFLPTLQAALEDPSFRDFLSEDRTFTVSVLVGLRFYVRERLRLWRDSKPTSTSRSMLSALMLLVLSPLNFPPMLDRNSDWHAPEENRHELNPEDGMGRISATGASHSSLTSDLTKENGEPGVKVDLEMVSLLLRLGADPNARLPPFGITPWTSHLLCHLLCEYGCDETGTYSHKWNVKEHLPVFHKEIGEEVATFLVKAAQAHYPPSLPRRFVRIRANRTETDAQAFEAAPMEVIRSIYGQVFVEAMQQSTHKSTYVRGSRKNTSRQEQGLSSQPRNPRLHGRNWILSRAMRKIFSGSKYLPILFYTDRVDIKTYSRN</sequence>
<dbReference type="AlphaFoldDB" id="A0A3N4IUE7"/>
<accession>A0A3N4IUE7</accession>
<feature type="compositionally biased region" description="Polar residues" evidence="2">
    <location>
        <begin position="895"/>
        <end position="905"/>
    </location>
</feature>
<evidence type="ECO:0000313" key="6">
    <source>
        <dbReference type="Proteomes" id="UP000275078"/>
    </source>
</evidence>
<feature type="compositionally biased region" description="Basic and acidic residues" evidence="2">
    <location>
        <begin position="869"/>
        <end position="884"/>
    </location>
</feature>
<dbReference type="EMBL" id="ML119645">
    <property type="protein sequence ID" value="RPA87881.1"/>
    <property type="molecule type" value="Genomic_DNA"/>
</dbReference>
<dbReference type="OrthoDB" id="341259at2759"/>
<dbReference type="InterPro" id="IPR056693">
    <property type="entry name" value="DUF7791"/>
</dbReference>
<dbReference type="Proteomes" id="UP000275078">
    <property type="component" value="Unassembled WGS sequence"/>
</dbReference>
<dbReference type="PANTHER" id="PTHR10039:SF5">
    <property type="entry name" value="NACHT DOMAIN-CONTAINING PROTEIN"/>
    <property type="match status" value="1"/>
</dbReference>
<proteinExistence type="predicted"/>
<evidence type="ECO:0000313" key="5">
    <source>
        <dbReference type="EMBL" id="RPA87881.1"/>
    </source>
</evidence>
<feature type="region of interest" description="Disordered" evidence="2">
    <location>
        <begin position="869"/>
        <end position="911"/>
    </location>
</feature>
<protein>
    <submittedName>
        <fullName evidence="5">Uncharacterized protein</fullName>
    </submittedName>
</protein>
<gene>
    <name evidence="5" type="ORF">BJ508DRAFT_40</name>
</gene>
<reference evidence="5 6" key="1">
    <citation type="journal article" date="2018" name="Nat. Ecol. Evol.">
        <title>Pezizomycetes genomes reveal the molecular basis of ectomycorrhizal truffle lifestyle.</title>
        <authorList>
            <person name="Murat C."/>
            <person name="Payen T."/>
            <person name="Noel B."/>
            <person name="Kuo A."/>
            <person name="Morin E."/>
            <person name="Chen J."/>
            <person name="Kohler A."/>
            <person name="Krizsan K."/>
            <person name="Balestrini R."/>
            <person name="Da Silva C."/>
            <person name="Montanini B."/>
            <person name="Hainaut M."/>
            <person name="Levati E."/>
            <person name="Barry K.W."/>
            <person name="Belfiori B."/>
            <person name="Cichocki N."/>
            <person name="Clum A."/>
            <person name="Dockter R.B."/>
            <person name="Fauchery L."/>
            <person name="Guy J."/>
            <person name="Iotti M."/>
            <person name="Le Tacon F."/>
            <person name="Lindquist E.A."/>
            <person name="Lipzen A."/>
            <person name="Malagnac F."/>
            <person name="Mello A."/>
            <person name="Molinier V."/>
            <person name="Miyauchi S."/>
            <person name="Poulain J."/>
            <person name="Riccioni C."/>
            <person name="Rubini A."/>
            <person name="Sitrit Y."/>
            <person name="Splivallo R."/>
            <person name="Traeger S."/>
            <person name="Wang M."/>
            <person name="Zifcakova L."/>
            <person name="Wipf D."/>
            <person name="Zambonelli A."/>
            <person name="Paolocci F."/>
            <person name="Nowrousian M."/>
            <person name="Ottonello S."/>
            <person name="Baldrian P."/>
            <person name="Spatafora J.W."/>
            <person name="Henrissat B."/>
            <person name="Nagy L.G."/>
            <person name="Aury J.M."/>
            <person name="Wincker P."/>
            <person name="Grigoriev I.V."/>
            <person name="Bonfante P."/>
            <person name="Martin F.M."/>
        </authorList>
    </citation>
    <scope>NUCLEOTIDE SEQUENCE [LARGE SCALE GENOMIC DNA]</scope>
    <source>
        <strain evidence="5 6">RN42</strain>
    </source>
</reference>